<comment type="caution">
    <text evidence="1">The sequence shown here is derived from an EMBL/GenBank/DDBJ whole genome shotgun (WGS) entry which is preliminary data.</text>
</comment>
<dbReference type="EMBL" id="AOJO01000035">
    <property type="protein sequence ID" value="ELZ56784.1"/>
    <property type="molecule type" value="Genomic_DNA"/>
</dbReference>
<proteinExistence type="predicted"/>
<evidence type="ECO:0000313" key="2">
    <source>
        <dbReference type="Proteomes" id="UP000011689"/>
    </source>
</evidence>
<keyword evidence="2" id="KW-1185">Reference proteome</keyword>
<accession>M0FDT3</accession>
<organism evidence="1 2">
    <name type="scientific">Halorubrum hochstenium ATCC 700873</name>
    <dbReference type="NCBI Taxonomy" id="1227481"/>
    <lineage>
        <taxon>Archaea</taxon>
        <taxon>Methanobacteriati</taxon>
        <taxon>Methanobacteriota</taxon>
        <taxon>Stenosarchaea group</taxon>
        <taxon>Halobacteria</taxon>
        <taxon>Halobacteriales</taxon>
        <taxon>Haloferacaceae</taxon>
        <taxon>Halorubrum</taxon>
    </lineage>
</organism>
<sequence>MLGLYVLYKGTSMYFEPGNLEGKETGAILDRLIQYVTKSDEEIAEEGREKKKTTTELKVFLAENRGLEQGDIEERIQNLLFADGLTKPQTEFFDSHNFEEYILNEELSSVEITTPQYDRTDQFFFYYPDNYLRVFTIERRKWTERTVERLIKYLPELDRLLLSSEDLEEISEDLQKTDVSGFTAKYQPYYREQSVSIQFHGSEPGDLEKVEEEFNARPSRLELSRRNSPADAVKTSMDVGGYFSVPRIREDSQDLGHETLMHLGEEYQSRDRENFDVEQKPRKIPQRQGFSIEGHATLELVEQVDDLEPDVAPSHEGLVQKLEDEVIDGKRRYEYSVWEDGNYMVFDKERDEPFEITIEDRNIVLHAKPATSSVTLRDFCEIIRREFNTTYRLEKTSEKVGVL</sequence>
<dbReference type="AlphaFoldDB" id="M0FDT3"/>
<dbReference type="Proteomes" id="UP000011689">
    <property type="component" value="Unassembled WGS sequence"/>
</dbReference>
<protein>
    <submittedName>
        <fullName evidence="1">Uncharacterized protein</fullName>
    </submittedName>
</protein>
<reference evidence="1 2" key="1">
    <citation type="journal article" date="2014" name="PLoS Genet.">
        <title>Phylogenetically driven sequencing of extremely halophilic archaea reveals strategies for static and dynamic osmo-response.</title>
        <authorList>
            <person name="Becker E.A."/>
            <person name="Seitzer P.M."/>
            <person name="Tritt A."/>
            <person name="Larsen D."/>
            <person name="Krusor M."/>
            <person name="Yao A.I."/>
            <person name="Wu D."/>
            <person name="Madern D."/>
            <person name="Eisen J.A."/>
            <person name="Darling A.E."/>
            <person name="Facciotti M.T."/>
        </authorList>
    </citation>
    <scope>NUCLEOTIDE SEQUENCE [LARGE SCALE GENOMIC DNA]</scope>
    <source>
        <strain evidence="1 2">ATCC 700873</strain>
    </source>
</reference>
<evidence type="ECO:0000313" key="1">
    <source>
        <dbReference type="EMBL" id="ELZ56784.1"/>
    </source>
</evidence>
<gene>
    <name evidence="1" type="ORF">C467_07922</name>
</gene>
<name>M0FDT3_9EURY</name>